<organism evidence="5 6">
    <name type="scientific">Fodinisporobacter ferrooxydans</name>
    <dbReference type="NCBI Taxonomy" id="2901836"/>
    <lineage>
        <taxon>Bacteria</taxon>
        <taxon>Bacillati</taxon>
        <taxon>Bacillota</taxon>
        <taxon>Bacilli</taxon>
        <taxon>Bacillales</taxon>
        <taxon>Alicyclobacillaceae</taxon>
        <taxon>Fodinisporobacter</taxon>
    </lineage>
</organism>
<dbReference type="PANTHER" id="PTHR32347">
    <property type="entry name" value="EFFLUX SYSTEM COMPONENT YKNX-RELATED"/>
    <property type="match status" value="1"/>
</dbReference>
<protein>
    <submittedName>
        <fullName evidence="5">Efflux RND transporter periplasmic adaptor subunit</fullName>
    </submittedName>
</protein>
<name>A0ABY4CRD4_9BACL</name>
<dbReference type="Gene3D" id="2.40.30.170">
    <property type="match status" value="1"/>
</dbReference>
<dbReference type="Pfam" id="PF25954">
    <property type="entry name" value="Beta-barrel_RND_2"/>
    <property type="match status" value="1"/>
</dbReference>
<evidence type="ECO:0000256" key="3">
    <source>
        <dbReference type="SAM" id="Coils"/>
    </source>
</evidence>
<dbReference type="SUPFAM" id="SSF111369">
    <property type="entry name" value="HlyD-like secretion proteins"/>
    <property type="match status" value="2"/>
</dbReference>
<evidence type="ECO:0000259" key="4">
    <source>
        <dbReference type="Pfam" id="PF25954"/>
    </source>
</evidence>
<dbReference type="EMBL" id="CP089291">
    <property type="protein sequence ID" value="UOF92948.1"/>
    <property type="molecule type" value="Genomic_DNA"/>
</dbReference>
<keyword evidence="2 3" id="KW-0175">Coiled coil</keyword>
<evidence type="ECO:0000313" key="6">
    <source>
        <dbReference type="Proteomes" id="UP000830167"/>
    </source>
</evidence>
<keyword evidence="6" id="KW-1185">Reference proteome</keyword>
<dbReference type="PROSITE" id="PS51257">
    <property type="entry name" value="PROKAR_LIPOPROTEIN"/>
    <property type="match status" value="1"/>
</dbReference>
<comment type="subcellular location">
    <subcellularLocation>
        <location evidence="1">Cell envelope</location>
    </subcellularLocation>
</comment>
<sequence>MKQAGLILGLMIPFLLAGCQQKQVSTVYSGTIEGTEMPIQSELPGTIQTMIVNEGAFVKASQPLAKLDDRSYRIGVEAAKAAVDAAQAQLDDKKAGARTEEIRQALANVETAQAMREASQNQVHVSDDQVQMLAANKQALESKWDGANKTLQYQQDRLQRMVSLHKQNVVSQQEVDTVQEAVNQAQTEVDNLHAQIQALDVQITQSQHAVQSDIDNEKSANANVQAAQAKLDLLKAGSTEHVLQGLLANVEQANSQLDLAELNESKTTILAPADGIILRKDVENREVVQPGATLYTLLESGHLKVVVYVPEAQLNLVKVGESASISVDAYPSQMFQGKVTRISSTAEFTPKNVQTPDERTKMVFAVTIQLTNGLDRLKPGMPADVRFVGTKAGGK</sequence>
<evidence type="ECO:0000256" key="1">
    <source>
        <dbReference type="ARBA" id="ARBA00004196"/>
    </source>
</evidence>
<feature type="coiled-coil region" evidence="3">
    <location>
        <begin position="175"/>
        <end position="202"/>
    </location>
</feature>
<dbReference type="InterPro" id="IPR058792">
    <property type="entry name" value="Beta-barrel_RND_2"/>
</dbReference>
<proteinExistence type="predicted"/>
<dbReference type="InterPro" id="IPR050465">
    <property type="entry name" value="UPF0194_transport"/>
</dbReference>
<accession>A0ABY4CRD4</accession>
<gene>
    <name evidence="5" type="ORF">LSG31_21065</name>
</gene>
<evidence type="ECO:0000313" key="5">
    <source>
        <dbReference type="EMBL" id="UOF92948.1"/>
    </source>
</evidence>
<feature type="coiled-coil region" evidence="3">
    <location>
        <begin position="76"/>
        <end position="122"/>
    </location>
</feature>
<dbReference type="Proteomes" id="UP000830167">
    <property type="component" value="Chromosome"/>
</dbReference>
<dbReference type="PRINTS" id="PR01490">
    <property type="entry name" value="RTXTOXIND"/>
</dbReference>
<reference evidence="5" key="1">
    <citation type="submission" date="2021-12" db="EMBL/GenBank/DDBJ databases">
        <title>Alicyclobacillaceae gen. nov., sp. nov., isolated from chalcocite enrichment system.</title>
        <authorList>
            <person name="Jiang Z."/>
        </authorList>
    </citation>
    <scope>NUCLEOTIDE SEQUENCE</scope>
    <source>
        <strain evidence="5">MYW30-H2</strain>
    </source>
</reference>
<dbReference type="PANTHER" id="PTHR32347:SF23">
    <property type="entry name" value="BLL5650 PROTEIN"/>
    <property type="match status" value="1"/>
</dbReference>
<feature type="domain" description="CusB-like beta-barrel" evidence="4">
    <location>
        <begin position="305"/>
        <end position="389"/>
    </location>
</feature>
<dbReference type="RefSeq" id="WP_347439576.1">
    <property type="nucleotide sequence ID" value="NZ_CP089291.1"/>
</dbReference>
<evidence type="ECO:0000256" key="2">
    <source>
        <dbReference type="ARBA" id="ARBA00023054"/>
    </source>
</evidence>
<dbReference type="Gene3D" id="2.40.50.100">
    <property type="match status" value="2"/>
</dbReference>